<dbReference type="EMBL" id="BARW01019375">
    <property type="protein sequence ID" value="GAI94569.1"/>
    <property type="molecule type" value="Genomic_DNA"/>
</dbReference>
<evidence type="ECO:0000313" key="1">
    <source>
        <dbReference type="EMBL" id="GAI94569.1"/>
    </source>
</evidence>
<reference evidence="1" key="1">
    <citation type="journal article" date="2014" name="Front. Microbiol.">
        <title>High frequency of phylogenetically diverse reductive dehalogenase-homologous genes in deep subseafloor sedimentary metagenomes.</title>
        <authorList>
            <person name="Kawai M."/>
            <person name="Futagami T."/>
            <person name="Toyoda A."/>
            <person name="Takaki Y."/>
            <person name="Nishi S."/>
            <person name="Hori S."/>
            <person name="Arai W."/>
            <person name="Tsubouchi T."/>
            <person name="Morono Y."/>
            <person name="Uchiyama I."/>
            <person name="Ito T."/>
            <person name="Fujiyama A."/>
            <person name="Inagaki F."/>
            <person name="Takami H."/>
        </authorList>
    </citation>
    <scope>NUCLEOTIDE SEQUENCE</scope>
    <source>
        <strain evidence="1">Expedition CK06-06</strain>
    </source>
</reference>
<name>X1UQF3_9ZZZZ</name>
<comment type="caution">
    <text evidence="1">The sequence shown here is derived from an EMBL/GenBank/DDBJ whole genome shotgun (WGS) entry which is preliminary data.</text>
</comment>
<gene>
    <name evidence="1" type="ORF">S12H4_32954</name>
</gene>
<accession>X1UQF3</accession>
<proteinExistence type="predicted"/>
<feature type="non-terminal residue" evidence="1">
    <location>
        <position position="63"/>
    </location>
</feature>
<protein>
    <submittedName>
        <fullName evidence="1">Uncharacterized protein</fullName>
    </submittedName>
</protein>
<sequence>MFNFLEIKRKMDRHIIKHALLLTVFILLVIVVFIFSGCRSYDGEIDIAYFFKTEPERAVIDLI</sequence>
<dbReference type="AlphaFoldDB" id="X1UQF3"/>
<organism evidence="1">
    <name type="scientific">marine sediment metagenome</name>
    <dbReference type="NCBI Taxonomy" id="412755"/>
    <lineage>
        <taxon>unclassified sequences</taxon>
        <taxon>metagenomes</taxon>
        <taxon>ecological metagenomes</taxon>
    </lineage>
</organism>